<proteinExistence type="predicted"/>
<organism evidence="1 2">
    <name type="scientific">Paramecium sonneborni</name>
    <dbReference type="NCBI Taxonomy" id="65129"/>
    <lineage>
        <taxon>Eukaryota</taxon>
        <taxon>Sar</taxon>
        <taxon>Alveolata</taxon>
        <taxon>Ciliophora</taxon>
        <taxon>Intramacronucleata</taxon>
        <taxon>Oligohymenophorea</taxon>
        <taxon>Peniculida</taxon>
        <taxon>Parameciidae</taxon>
        <taxon>Paramecium</taxon>
    </lineage>
</organism>
<dbReference type="AlphaFoldDB" id="A0A8S1NNL7"/>
<gene>
    <name evidence="1" type="ORF">PSON_ATCC_30995.1.T0570108</name>
</gene>
<name>A0A8S1NNL7_9CILI</name>
<comment type="caution">
    <text evidence="1">The sequence shown here is derived from an EMBL/GenBank/DDBJ whole genome shotgun (WGS) entry which is preliminary data.</text>
</comment>
<accession>A0A8S1NNL7</accession>
<dbReference type="EMBL" id="CAJJDN010000057">
    <property type="protein sequence ID" value="CAD8091153.1"/>
    <property type="molecule type" value="Genomic_DNA"/>
</dbReference>
<evidence type="ECO:0000313" key="2">
    <source>
        <dbReference type="Proteomes" id="UP000692954"/>
    </source>
</evidence>
<reference evidence="1" key="1">
    <citation type="submission" date="2021-01" db="EMBL/GenBank/DDBJ databases">
        <authorList>
            <consortium name="Genoscope - CEA"/>
            <person name="William W."/>
        </authorList>
    </citation>
    <scope>NUCLEOTIDE SEQUENCE</scope>
</reference>
<keyword evidence="2" id="KW-1185">Reference proteome</keyword>
<sequence length="435" mass="51650">MLVLKFNDIITNQVQQQQQQYQYFKIILSRYSNQHFQIKKAYTKFSGRWSKGNDAERQIDYVQENLDVNLVAKIVNAFNGIEIIINTSSELYEIYQILHFFQIQELQNQIENFLIQDKSNILIGYQLSELYEIESLSNFYFQYFKTYGFLGIFNKKLDQEKARKHIYKNKSRLVPLHYLYLQSNLFKKLLILHNNLATINFDKNKFLDQFQIALLISEYCLTNGYDRIKLQEIFSDAVIKEQVSNEQKQIILIEFEKQYKKNQMRTVSSISQSEEDDSSDTTIEIKHENPEKIISLTPAMEPFEIFRGKELDIKLLIGLKNLQFHFKTKHTQFGFYVSKKIELNIQIDDEQLQLVNLNTKVQFNTSLRVNWIKFEENGLNVNNRLKIVKTKGICRYEEDVIEPQGQIRLTGCRNFIIEEVQVWNTYFFAPSQNQG</sequence>
<dbReference type="Proteomes" id="UP000692954">
    <property type="component" value="Unassembled WGS sequence"/>
</dbReference>
<evidence type="ECO:0000313" key="1">
    <source>
        <dbReference type="EMBL" id="CAD8091153.1"/>
    </source>
</evidence>
<dbReference type="OrthoDB" id="297694at2759"/>
<protein>
    <submittedName>
        <fullName evidence="1">Uncharacterized protein</fullName>
    </submittedName>
</protein>